<feature type="transmembrane region" description="Helical" evidence="1">
    <location>
        <begin position="35"/>
        <end position="56"/>
    </location>
</feature>
<dbReference type="OrthoDB" id="2928469at2"/>
<proteinExistence type="predicted"/>
<dbReference type="GeneID" id="66870236"/>
<organism evidence="2 3">
    <name type="scientific">Virgibacillus pantothenticus</name>
    <dbReference type="NCBI Taxonomy" id="1473"/>
    <lineage>
        <taxon>Bacteria</taxon>
        <taxon>Bacillati</taxon>
        <taxon>Bacillota</taxon>
        <taxon>Bacilli</taxon>
        <taxon>Bacillales</taxon>
        <taxon>Bacillaceae</taxon>
        <taxon>Virgibacillus</taxon>
    </lineage>
</organism>
<keyword evidence="3" id="KW-1185">Reference proteome</keyword>
<dbReference type="AlphaFoldDB" id="A0A0L0QPT4"/>
<feature type="transmembrane region" description="Helical" evidence="1">
    <location>
        <begin position="68"/>
        <end position="91"/>
    </location>
</feature>
<dbReference type="RefSeq" id="WP_050353149.1">
    <property type="nucleotide sequence ID" value="NZ_BOSN01000001.1"/>
</dbReference>
<reference evidence="3" key="1">
    <citation type="submission" date="2015-07" db="EMBL/GenBank/DDBJ databases">
        <title>Fjat-10053 dsm26.</title>
        <authorList>
            <person name="Liu B."/>
            <person name="Wang J."/>
            <person name="Zhu Y."/>
            <person name="Liu G."/>
            <person name="Chen Q."/>
            <person name="Chen Z."/>
            <person name="Lan J."/>
            <person name="Che J."/>
            <person name="Ge C."/>
            <person name="Shi H."/>
            <person name="Pan Z."/>
            <person name="Liu X."/>
        </authorList>
    </citation>
    <scope>NUCLEOTIDE SEQUENCE [LARGE SCALE GENOMIC DNA]</scope>
    <source>
        <strain evidence="3">DSM 26</strain>
    </source>
</reference>
<feature type="transmembrane region" description="Helical" evidence="1">
    <location>
        <begin position="103"/>
        <end position="129"/>
    </location>
</feature>
<dbReference type="PATRIC" id="fig|1473.5.peg.2676"/>
<protein>
    <recommendedName>
        <fullName evidence="4">Permease</fullName>
    </recommendedName>
</protein>
<accession>A0A0L0QPT4</accession>
<dbReference type="EMBL" id="LGTO01000007">
    <property type="protein sequence ID" value="KNE20574.1"/>
    <property type="molecule type" value="Genomic_DNA"/>
</dbReference>
<keyword evidence="1" id="KW-0812">Transmembrane</keyword>
<gene>
    <name evidence="2" type="ORF">AFK71_19665</name>
</gene>
<evidence type="ECO:0000256" key="1">
    <source>
        <dbReference type="SAM" id="Phobius"/>
    </source>
</evidence>
<evidence type="ECO:0000313" key="3">
    <source>
        <dbReference type="Proteomes" id="UP000036780"/>
    </source>
</evidence>
<evidence type="ECO:0000313" key="2">
    <source>
        <dbReference type="EMBL" id="KNE20574.1"/>
    </source>
</evidence>
<keyword evidence="1" id="KW-1133">Transmembrane helix</keyword>
<sequence>MNDLIKKKIIAINLISFFFIWLLIFLAGADKPPPIGFLWLVGLLIALDIVLFFYLKSFLPRLKLRKKGIFFIHMVYFFVGGIVLSLVTILLKPSYLDVGLLNISFWTISIICVSMINGICCYLFNLILLRLFEQQ</sequence>
<name>A0A0L0QPT4_VIRPA</name>
<evidence type="ECO:0008006" key="4">
    <source>
        <dbReference type="Google" id="ProtNLM"/>
    </source>
</evidence>
<dbReference type="Proteomes" id="UP000036780">
    <property type="component" value="Unassembled WGS sequence"/>
</dbReference>
<feature type="transmembrane region" description="Helical" evidence="1">
    <location>
        <begin position="9"/>
        <end position="29"/>
    </location>
</feature>
<keyword evidence="1" id="KW-0472">Membrane</keyword>
<comment type="caution">
    <text evidence="2">The sequence shown here is derived from an EMBL/GenBank/DDBJ whole genome shotgun (WGS) entry which is preliminary data.</text>
</comment>